<dbReference type="AlphaFoldDB" id="A0AAW0NFW8"/>
<dbReference type="SMART" id="SM00225">
    <property type="entry name" value="BTB"/>
    <property type="match status" value="1"/>
</dbReference>
<accession>A0AAW0NFW8</accession>
<evidence type="ECO:0000313" key="2">
    <source>
        <dbReference type="EMBL" id="KAK7891848.1"/>
    </source>
</evidence>
<dbReference type="InterPro" id="IPR011333">
    <property type="entry name" value="SKP1/BTB/POZ_sf"/>
</dbReference>
<organism evidence="2 3">
    <name type="scientific">Mugilogobius chulae</name>
    <name type="common">yellowstripe goby</name>
    <dbReference type="NCBI Taxonomy" id="88201"/>
    <lineage>
        <taxon>Eukaryota</taxon>
        <taxon>Metazoa</taxon>
        <taxon>Chordata</taxon>
        <taxon>Craniata</taxon>
        <taxon>Vertebrata</taxon>
        <taxon>Euteleostomi</taxon>
        <taxon>Actinopterygii</taxon>
        <taxon>Neopterygii</taxon>
        <taxon>Teleostei</taxon>
        <taxon>Neoteleostei</taxon>
        <taxon>Acanthomorphata</taxon>
        <taxon>Gobiaria</taxon>
        <taxon>Gobiiformes</taxon>
        <taxon>Gobioidei</taxon>
        <taxon>Gobiidae</taxon>
        <taxon>Gobionellinae</taxon>
        <taxon>Mugilogobius</taxon>
    </lineage>
</organism>
<gene>
    <name evidence="2" type="ORF">WMY93_023811</name>
</gene>
<evidence type="ECO:0000259" key="1">
    <source>
        <dbReference type="PROSITE" id="PS50097"/>
    </source>
</evidence>
<dbReference type="CDD" id="cd18286">
    <property type="entry name" value="BTB2_POZ_BTBD8"/>
    <property type="match status" value="1"/>
</dbReference>
<evidence type="ECO:0000313" key="3">
    <source>
        <dbReference type="Proteomes" id="UP001460270"/>
    </source>
</evidence>
<dbReference type="PANTHER" id="PTHR22427">
    <property type="entry name" value="GH15728P"/>
    <property type="match status" value="1"/>
</dbReference>
<sequence>MLTTEAVREFQAKERRFKEQLRRCLSSALSADLLRLLQEEMEADVTLCTSAGSLRAHRAVLLARAPRLLKGLSHKDPTTAHVPDLDLSGLRELIRRVYTAEQSMSSGEILPHVERPAPDVTHLSECGLEPASGLGADLLRLYQHGQQCDITIQVSEQLFSCHRAVLCARSQYFRAMLSGSWMESSRQCITLQGLGPEEMEILLQFMYGAIVDLPSGASASQVVLAADMLGLDGLKDVVEMVLIRDYCRFFPKPSEGVQKGVLECLCLTHALGLHNLNLQCKRWIAEHFVKTWSERNFSLLSPELQRVCFTAVAETMTVQNA</sequence>
<dbReference type="EMBL" id="JBBPFD010000017">
    <property type="protein sequence ID" value="KAK7891848.1"/>
    <property type="molecule type" value="Genomic_DNA"/>
</dbReference>
<dbReference type="SUPFAM" id="SSF54695">
    <property type="entry name" value="POZ domain"/>
    <property type="match status" value="2"/>
</dbReference>
<feature type="domain" description="BTB" evidence="1">
    <location>
        <begin position="148"/>
        <end position="215"/>
    </location>
</feature>
<dbReference type="Gene3D" id="3.30.710.10">
    <property type="entry name" value="Potassium Channel Kv1.1, Chain A"/>
    <property type="match status" value="2"/>
</dbReference>
<comment type="caution">
    <text evidence="2">The sequence shown here is derived from an EMBL/GenBank/DDBJ whole genome shotgun (WGS) entry which is preliminary data.</text>
</comment>
<feature type="domain" description="BTB" evidence="1">
    <location>
        <begin position="43"/>
        <end position="106"/>
    </location>
</feature>
<proteinExistence type="predicted"/>
<dbReference type="PROSITE" id="PS50097">
    <property type="entry name" value="BTB"/>
    <property type="match status" value="2"/>
</dbReference>
<keyword evidence="3" id="KW-1185">Reference proteome</keyword>
<dbReference type="CDD" id="cd18490">
    <property type="entry name" value="BACK_BTBD8"/>
    <property type="match status" value="1"/>
</dbReference>
<dbReference type="Pfam" id="PF00651">
    <property type="entry name" value="BTB"/>
    <property type="match status" value="2"/>
</dbReference>
<dbReference type="PANTHER" id="PTHR22427:SF2">
    <property type="entry name" value="BTB_POZ DOMAIN-CONTAINING PROTEIN 8"/>
    <property type="match status" value="1"/>
</dbReference>
<dbReference type="Pfam" id="PF26017">
    <property type="entry name" value="BACK_BTBD8"/>
    <property type="match status" value="1"/>
</dbReference>
<protein>
    <recommendedName>
        <fullName evidence="1">BTB domain-containing protein</fullName>
    </recommendedName>
</protein>
<reference evidence="3" key="1">
    <citation type="submission" date="2024-04" db="EMBL/GenBank/DDBJ databases">
        <title>Salinicola lusitanus LLJ914,a marine bacterium isolated from the Okinawa Trough.</title>
        <authorList>
            <person name="Li J."/>
        </authorList>
    </citation>
    <scope>NUCLEOTIDE SEQUENCE [LARGE SCALE GENOMIC DNA]</scope>
</reference>
<dbReference type="Proteomes" id="UP001460270">
    <property type="component" value="Unassembled WGS sequence"/>
</dbReference>
<name>A0AAW0NFW8_9GOBI</name>
<dbReference type="InterPro" id="IPR000210">
    <property type="entry name" value="BTB/POZ_dom"/>
</dbReference>
<dbReference type="InterPro" id="IPR043225">
    <property type="entry name" value="BACK_BTBD8"/>
</dbReference>